<dbReference type="CDD" id="cd22157">
    <property type="entry name" value="F-box_AtFBW1-like"/>
    <property type="match status" value="1"/>
</dbReference>
<gene>
    <name evidence="2" type="ORF">QYE76_068506</name>
</gene>
<dbReference type="SMART" id="SM00256">
    <property type="entry name" value="FBOX"/>
    <property type="match status" value="1"/>
</dbReference>
<evidence type="ECO:0000259" key="1">
    <source>
        <dbReference type="PROSITE" id="PS50181"/>
    </source>
</evidence>
<dbReference type="SUPFAM" id="SSF81383">
    <property type="entry name" value="F-box domain"/>
    <property type="match status" value="1"/>
</dbReference>
<dbReference type="Proteomes" id="UP001231189">
    <property type="component" value="Unassembled WGS sequence"/>
</dbReference>
<dbReference type="Pfam" id="PF00646">
    <property type="entry name" value="F-box"/>
    <property type="match status" value="1"/>
</dbReference>
<sequence>MTMHALCNLPDNVFVEIVFRLPAQSIALCRAVCRAWRSAISHNSFDMAYAERPAAVATVTADERGIILETDYA</sequence>
<name>A0AAD8WBS8_LOLMU</name>
<dbReference type="InterPro" id="IPR001810">
    <property type="entry name" value="F-box_dom"/>
</dbReference>
<evidence type="ECO:0000313" key="3">
    <source>
        <dbReference type="Proteomes" id="UP001231189"/>
    </source>
</evidence>
<proteinExistence type="predicted"/>
<comment type="caution">
    <text evidence="2">The sequence shown here is derived from an EMBL/GenBank/DDBJ whole genome shotgun (WGS) entry which is preliminary data.</text>
</comment>
<organism evidence="2 3">
    <name type="scientific">Lolium multiflorum</name>
    <name type="common">Italian ryegrass</name>
    <name type="synonym">Lolium perenne subsp. multiflorum</name>
    <dbReference type="NCBI Taxonomy" id="4521"/>
    <lineage>
        <taxon>Eukaryota</taxon>
        <taxon>Viridiplantae</taxon>
        <taxon>Streptophyta</taxon>
        <taxon>Embryophyta</taxon>
        <taxon>Tracheophyta</taxon>
        <taxon>Spermatophyta</taxon>
        <taxon>Magnoliopsida</taxon>
        <taxon>Liliopsida</taxon>
        <taxon>Poales</taxon>
        <taxon>Poaceae</taxon>
        <taxon>BOP clade</taxon>
        <taxon>Pooideae</taxon>
        <taxon>Poodae</taxon>
        <taxon>Poeae</taxon>
        <taxon>Poeae Chloroplast Group 2 (Poeae type)</taxon>
        <taxon>Loliodinae</taxon>
        <taxon>Loliinae</taxon>
        <taxon>Lolium</taxon>
    </lineage>
</organism>
<evidence type="ECO:0000313" key="2">
    <source>
        <dbReference type="EMBL" id="KAK1650701.1"/>
    </source>
</evidence>
<dbReference type="PROSITE" id="PS50181">
    <property type="entry name" value="FBOX"/>
    <property type="match status" value="1"/>
</dbReference>
<reference evidence="2" key="1">
    <citation type="submission" date="2023-07" db="EMBL/GenBank/DDBJ databases">
        <title>A chromosome-level genome assembly of Lolium multiflorum.</title>
        <authorList>
            <person name="Chen Y."/>
            <person name="Copetti D."/>
            <person name="Kolliker R."/>
            <person name="Studer B."/>
        </authorList>
    </citation>
    <scope>NUCLEOTIDE SEQUENCE</scope>
    <source>
        <strain evidence="2">02402/16</strain>
        <tissue evidence="2">Leaf</tissue>
    </source>
</reference>
<dbReference type="InterPro" id="IPR036047">
    <property type="entry name" value="F-box-like_dom_sf"/>
</dbReference>
<dbReference type="AlphaFoldDB" id="A0AAD8WBS8"/>
<protein>
    <recommendedName>
        <fullName evidence="1">F-box domain-containing protein</fullName>
    </recommendedName>
</protein>
<dbReference type="Gene3D" id="1.20.1280.50">
    <property type="match status" value="1"/>
</dbReference>
<accession>A0AAD8WBS8</accession>
<dbReference type="EMBL" id="JAUUTY010000004">
    <property type="protein sequence ID" value="KAK1650701.1"/>
    <property type="molecule type" value="Genomic_DNA"/>
</dbReference>
<feature type="domain" description="F-box" evidence="1">
    <location>
        <begin position="3"/>
        <end position="52"/>
    </location>
</feature>
<keyword evidence="3" id="KW-1185">Reference proteome</keyword>